<dbReference type="PROSITE" id="PS50041">
    <property type="entry name" value="C_TYPE_LECTIN_2"/>
    <property type="match status" value="1"/>
</dbReference>
<evidence type="ECO:0000313" key="6">
    <source>
        <dbReference type="Proteomes" id="UP001347796"/>
    </source>
</evidence>
<dbReference type="InterPro" id="IPR002889">
    <property type="entry name" value="WSC_carb-bd"/>
</dbReference>
<dbReference type="AlphaFoldDB" id="A0AAN8KF70"/>
<feature type="domain" description="WSC" evidence="4">
    <location>
        <begin position="19"/>
        <end position="114"/>
    </location>
</feature>
<keyword evidence="1" id="KW-1133">Transmembrane helix</keyword>
<dbReference type="InterPro" id="IPR016186">
    <property type="entry name" value="C-type_lectin-like/link_sf"/>
</dbReference>
<keyword evidence="1" id="KW-0472">Membrane</keyword>
<keyword evidence="6" id="KW-1185">Reference proteome</keyword>
<dbReference type="PROSITE" id="PS51212">
    <property type="entry name" value="WSC"/>
    <property type="match status" value="1"/>
</dbReference>
<evidence type="ECO:0000259" key="4">
    <source>
        <dbReference type="PROSITE" id="PS51212"/>
    </source>
</evidence>
<dbReference type="SMART" id="SM00034">
    <property type="entry name" value="CLECT"/>
    <property type="match status" value="1"/>
</dbReference>
<protein>
    <recommendedName>
        <fullName evidence="7">C-type lectin</fullName>
    </recommendedName>
</protein>
<keyword evidence="1" id="KW-0812">Transmembrane</keyword>
<dbReference type="Pfam" id="PF00059">
    <property type="entry name" value="Lectin_C"/>
    <property type="match status" value="1"/>
</dbReference>
<proteinExistence type="predicted"/>
<organism evidence="5 6">
    <name type="scientific">Patella caerulea</name>
    <name type="common">Rayed Mediterranean limpet</name>
    <dbReference type="NCBI Taxonomy" id="87958"/>
    <lineage>
        <taxon>Eukaryota</taxon>
        <taxon>Metazoa</taxon>
        <taxon>Spiralia</taxon>
        <taxon>Lophotrochozoa</taxon>
        <taxon>Mollusca</taxon>
        <taxon>Gastropoda</taxon>
        <taxon>Patellogastropoda</taxon>
        <taxon>Patelloidea</taxon>
        <taxon>Patellidae</taxon>
        <taxon>Patella</taxon>
    </lineage>
</organism>
<dbReference type="InterPro" id="IPR001304">
    <property type="entry name" value="C-type_lectin-like"/>
</dbReference>
<dbReference type="EMBL" id="JAZGQO010000001">
    <property type="protein sequence ID" value="KAK6195710.1"/>
    <property type="molecule type" value="Genomic_DNA"/>
</dbReference>
<evidence type="ECO:0000256" key="2">
    <source>
        <dbReference type="SAM" id="SignalP"/>
    </source>
</evidence>
<feature type="chain" id="PRO_5042895061" description="C-type lectin" evidence="2">
    <location>
        <begin position="19"/>
        <end position="325"/>
    </location>
</feature>
<evidence type="ECO:0008006" key="7">
    <source>
        <dbReference type="Google" id="ProtNLM"/>
    </source>
</evidence>
<dbReference type="SMART" id="SM00321">
    <property type="entry name" value="WSC"/>
    <property type="match status" value="1"/>
</dbReference>
<dbReference type="InterPro" id="IPR016187">
    <property type="entry name" value="CTDL_fold"/>
</dbReference>
<evidence type="ECO:0000256" key="1">
    <source>
        <dbReference type="SAM" id="Phobius"/>
    </source>
</evidence>
<keyword evidence="2" id="KW-0732">Signal</keyword>
<gene>
    <name evidence="5" type="ORF">SNE40_001082</name>
</gene>
<name>A0AAN8KF70_PATCE</name>
<feature type="transmembrane region" description="Helical" evidence="1">
    <location>
        <begin position="281"/>
        <end position="303"/>
    </location>
</feature>
<dbReference type="SUPFAM" id="SSF56436">
    <property type="entry name" value="C-type lectin-like"/>
    <property type="match status" value="1"/>
</dbReference>
<comment type="caution">
    <text evidence="5">The sequence shown here is derived from an EMBL/GenBank/DDBJ whole genome shotgun (WGS) entry which is preliminary data.</text>
</comment>
<dbReference type="CDD" id="cd00037">
    <property type="entry name" value="CLECT"/>
    <property type="match status" value="1"/>
</dbReference>
<dbReference type="Proteomes" id="UP001347796">
    <property type="component" value="Unassembled WGS sequence"/>
</dbReference>
<reference evidence="5 6" key="1">
    <citation type="submission" date="2024-01" db="EMBL/GenBank/DDBJ databases">
        <title>The genome of the rayed Mediterranean limpet Patella caerulea (Linnaeus, 1758).</title>
        <authorList>
            <person name="Anh-Thu Weber A."/>
            <person name="Halstead-Nussloch G."/>
        </authorList>
    </citation>
    <scope>NUCLEOTIDE SEQUENCE [LARGE SCALE GENOMIC DNA]</scope>
    <source>
        <strain evidence="5">AATW-2023a</strain>
        <tissue evidence="5">Whole specimen</tissue>
    </source>
</reference>
<accession>A0AAN8KF70</accession>
<dbReference type="Gene3D" id="3.10.100.10">
    <property type="entry name" value="Mannose-Binding Protein A, subunit A"/>
    <property type="match status" value="1"/>
</dbReference>
<evidence type="ECO:0000259" key="3">
    <source>
        <dbReference type="PROSITE" id="PS50041"/>
    </source>
</evidence>
<sequence>MTKHIVFILVYYIIYCTADQPHLGCYKEDKNDRDLTEEIWSNRTDSSQLNVTHCMVSCQTRGFAYAGLGLGATECWCGSSYGKHGVSEDCVYVCIGFPGYKCGGSQEYNIYYTVQQVSTCPANSQLVARQPYDVCLTVPSVQVKTYTEARDFCILQNQEVVAVTSDKTLSIVEELLTNSSNGDASIWVGLTKPTSTGTFKWTSEHEETYSAESTREFWTTGSPNNNHLCVIYNSQTGKLESGSCSDKKLIICQTTLDKTSIVIHKTIGDKIAEFFSDKGNLALIIIVVLIALTVVGCCIVYSFHKKAKEKRKQEKINGRSRMTFT</sequence>
<feature type="domain" description="C-type lectin" evidence="3">
    <location>
        <begin position="135"/>
        <end position="253"/>
    </location>
</feature>
<dbReference type="Pfam" id="PF01822">
    <property type="entry name" value="WSC"/>
    <property type="match status" value="1"/>
</dbReference>
<feature type="signal peptide" evidence="2">
    <location>
        <begin position="1"/>
        <end position="18"/>
    </location>
</feature>
<evidence type="ECO:0000313" key="5">
    <source>
        <dbReference type="EMBL" id="KAK6195710.1"/>
    </source>
</evidence>